<sequence>MKEIIIISSLLLATVTSCTTSTKKHETEIVVTTEQTQKTFKLKKFKSSCCVGIVQYSLKELDGFIMMKPNLDKSEITVWYDQNKSSEKEIVKAINTTPYKVI</sequence>
<feature type="domain" description="HMA" evidence="1">
    <location>
        <begin position="36"/>
        <end position="102"/>
    </location>
</feature>
<accession>A0A3Q9FR17</accession>
<dbReference type="KEGG" id="fll:EI427_10980"/>
<evidence type="ECO:0000313" key="3">
    <source>
        <dbReference type="Proteomes" id="UP000267268"/>
    </source>
</evidence>
<protein>
    <submittedName>
        <fullName evidence="2">Copper chaperone</fullName>
    </submittedName>
</protein>
<dbReference type="OrthoDB" id="1493145at2"/>
<dbReference type="PROSITE" id="PS51257">
    <property type="entry name" value="PROKAR_LIPOPROTEIN"/>
    <property type="match status" value="1"/>
</dbReference>
<dbReference type="Gene3D" id="3.30.70.100">
    <property type="match status" value="1"/>
</dbReference>
<dbReference type="EMBL" id="CP034562">
    <property type="protein sequence ID" value="AZQ62738.1"/>
    <property type="molecule type" value="Genomic_DNA"/>
</dbReference>
<gene>
    <name evidence="2" type="ORF">EI427_10980</name>
</gene>
<dbReference type="InterPro" id="IPR006121">
    <property type="entry name" value="HMA_dom"/>
</dbReference>
<evidence type="ECO:0000313" key="2">
    <source>
        <dbReference type="EMBL" id="AZQ62738.1"/>
    </source>
</evidence>
<reference evidence="2 3" key="1">
    <citation type="submission" date="2018-12" db="EMBL/GenBank/DDBJ databases">
        <title>Flammeovirga pectinis sp. nov., isolated from the gut of the Korean scallop, Patinopecten yessoensis.</title>
        <authorList>
            <person name="Bae J.-W."/>
            <person name="Jeong Y.-S."/>
            <person name="Kang W."/>
        </authorList>
    </citation>
    <scope>NUCLEOTIDE SEQUENCE [LARGE SCALE GENOMIC DNA]</scope>
    <source>
        <strain evidence="2 3">L12M1</strain>
    </source>
</reference>
<dbReference type="AlphaFoldDB" id="A0A3Q9FR17"/>
<dbReference type="GO" id="GO:0046872">
    <property type="term" value="F:metal ion binding"/>
    <property type="evidence" value="ECO:0007669"/>
    <property type="project" value="InterPro"/>
</dbReference>
<evidence type="ECO:0000259" key="1">
    <source>
        <dbReference type="PROSITE" id="PS50846"/>
    </source>
</evidence>
<organism evidence="2 3">
    <name type="scientific">Flammeovirga pectinis</name>
    <dbReference type="NCBI Taxonomy" id="2494373"/>
    <lineage>
        <taxon>Bacteria</taxon>
        <taxon>Pseudomonadati</taxon>
        <taxon>Bacteroidota</taxon>
        <taxon>Cytophagia</taxon>
        <taxon>Cytophagales</taxon>
        <taxon>Flammeovirgaceae</taxon>
        <taxon>Flammeovirga</taxon>
    </lineage>
</organism>
<dbReference type="SUPFAM" id="SSF55008">
    <property type="entry name" value="HMA, heavy metal-associated domain"/>
    <property type="match status" value="1"/>
</dbReference>
<keyword evidence="3" id="KW-1185">Reference proteome</keyword>
<name>A0A3Q9FR17_9BACT</name>
<dbReference type="Proteomes" id="UP000267268">
    <property type="component" value="Chromosome 1"/>
</dbReference>
<proteinExistence type="predicted"/>
<dbReference type="InterPro" id="IPR036163">
    <property type="entry name" value="HMA_dom_sf"/>
</dbReference>
<dbReference type="RefSeq" id="WP_126614536.1">
    <property type="nucleotide sequence ID" value="NZ_CP034562.1"/>
</dbReference>
<dbReference type="PROSITE" id="PS50846">
    <property type="entry name" value="HMA_2"/>
    <property type="match status" value="1"/>
</dbReference>